<dbReference type="PROSITE" id="PS50932">
    <property type="entry name" value="HTH_LACI_2"/>
    <property type="match status" value="1"/>
</dbReference>
<keyword evidence="1" id="KW-0805">Transcription regulation</keyword>
<dbReference type="PROSITE" id="PS00356">
    <property type="entry name" value="HTH_LACI_1"/>
    <property type="match status" value="1"/>
</dbReference>
<dbReference type="Proteomes" id="UP000566813">
    <property type="component" value="Unassembled WGS sequence"/>
</dbReference>
<evidence type="ECO:0000313" key="5">
    <source>
        <dbReference type="EMBL" id="MBC2665935.1"/>
    </source>
</evidence>
<dbReference type="SMART" id="SM00354">
    <property type="entry name" value="HTH_LACI"/>
    <property type="match status" value="1"/>
</dbReference>
<dbReference type="Gene3D" id="3.40.50.2300">
    <property type="match status" value="2"/>
</dbReference>
<comment type="caution">
    <text evidence="5">The sequence shown here is derived from an EMBL/GenBank/DDBJ whole genome shotgun (WGS) entry which is preliminary data.</text>
</comment>
<keyword evidence="3" id="KW-0804">Transcription</keyword>
<dbReference type="CDD" id="cd01392">
    <property type="entry name" value="HTH_LacI"/>
    <property type="match status" value="1"/>
</dbReference>
<dbReference type="GO" id="GO:0003700">
    <property type="term" value="F:DNA-binding transcription factor activity"/>
    <property type="evidence" value="ECO:0007669"/>
    <property type="project" value="TreeGrafter"/>
</dbReference>
<name>A0A7X1FS34_9SPHN</name>
<keyword evidence="6" id="KW-1185">Reference proteome</keyword>
<proteinExistence type="predicted"/>
<dbReference type="SUPFAM" id="SSF47413">
    <property type="entry name" value="lambda repressor-like DNA-binding domains"/>
    <property type="match status" value="1"/>
</dbReference>
<organism evidence="5 6">
    <name type="scientific">Novosphingobium flavum</name>
    <dbReference type="NCBI Taxonomy" id="1778672"/>
    <lineage>
        <taxon>Bacteria</taxon>
        <taxon>Pseudomonadati</taxon>
        <taxon>Pseudomonadota</taxon>
        <taxon>Alphaproteobacteria</taxon>
        <taxon>Sphingomonadales</taxon>
        <taxon>Sphingomonadaceae</taxon>
        <taxon>Novosphingobium</taxon>
    </lineage>
</organism>
<dbReference type="Pfam" id="PF13377">
    <property type="entry name" value="Peripla_BP_3"/>
    <property type="match status" value="1"/>
</dbReference>
<protein>
    <submittedName>
        <fullName evidence="5">LacI family DNA-binding transcriptional regulator</fullName>
    </submittedName>
</protein>
<dbReference type="InterPro" id="IPR028082">
    <property type="entry name" value="Peripla_BP_I"/>
</dbReference>
<dbReference type="SUPFAM" id="SSF53822">
    <property type="entry name" value="Periplasmic binding protein-like I"/>
    <property type="match status" value="1"/>
</dbReference>
<dbReference type="InterPro" id="IPR010982">
    <property type="entry name" value="Lambda_DNA-bd_dom_sf"/>
</dbReference>
<dbReference type="GO" id="GO:0000976">
    <property type="term" value="F:transcription cis-regulatory region binding"/>
    <property type="evidence" value="ECO:0007669"/>
    <property type="project" value="TreeGrafter"/>
</dbReference>
<evidence type="ECO:0000313" key="6">
    <source>
        <dbReference type="Proteomes" id="UP000566813"/>
    </source>
</evidence>
<evidence type="ECO:0000256" key="2">
    <source>
        <dbReference type="ARBA" id="ARBA00023125"/>
    </source>
</evidence>
<dbReference type="Gene3D" id="1.10.260.40">
    <property type="entry name" value="lambda repressor-like DNA-binding domains"/>
    <property type="match status" value="1"/>
</dbReference>
<evidence type="ECO:0000259" key="4">
    <source>
        <dbReference type="PROSITE" id="PS50932"/>
    </source>
</evidence>
<gene>
    <name evidence="5" type="ORF">H7F51_10395</name>
</gene>
<sequence length="343" mass="37542">MATESRDKPRRIRNISELAKLAGVSAGTVSRALAGKDLVNRETRERIQALAREHGFRPNQMASRLRTGQTGVIGVVIPLGHDKRQHISDPFFMTLLGYLADALTERGYDLMLSRVIPEHNDEWLERLVDSGMLEGVLMIGQSDQFAVIEQVAAHYRPLVAWGVHQPGQVHCAVGTDNFTGGKLAAQHLLAQGRKRLAFFGDIRGIEIEERLKGARAAVAEAGTGANIELFATPLATDNMAERIAADLEAMDPAITGIFTASDVIAMATLRQLHERGQQVPRDIALVGFDDLPLATQTVPQLSSIHQQIGRGAEEMVSRLLRRIAGEETDSLVMEPRLIVRESA</sequence>
<dbReference type="InterPro" id="IPR000843">
    <property type="entry name" value="HTH_LacI"/>
</dbReference>
<evidence type="ECO:0000256" key="3">
    <source>
        <dbReference type="ARBA" id="ARBA00023163"/>
    </source>
</evidence>
<dbReference type="InterPro" id="IPR046335">
    <property type="entry name" value="LacI/GalR-like_sensor"/>
</dbReference>
<dbReference type="RefSeq" id="WP_185664239.1">
    <property type="nucleotide sequence ID" value="NZ_JACLAW010000007.1"/>
</dbReference>
<keyword evidence="2 5" id="KW-0238">DNA-binding</keyword>
<dbReference type="EMBL" id="JACLAW010000007">
    <property type="protein sequence ID" value="MBC2665935.1"/>
    <property type="molecule type" value="Genomic_DNA"/>
</dbReference>
<dbReference type="PANTHER" id="PTHR30146">
    <property type="entry name" value="LACI-RELATED TRANSCRIPTIONAL REPRESSOR"/>
    <property type="match status" value="1"/>
</dbReference>
<feature type="domain" description="HTH lacI-type" evidence="4">
    <location>
        <begin position="13"/>
        <end position="67"/>
    </location>
</feature>
<dbReference type="AlphaFoldDB" id="A0A7X1FS34"/>
<reference evidence="5 6" key="1">
    <citation type="submission" date="2020-08" db="EMBL/GenBank/DDBJ databases">
        <title>The genome sequence of type strain Novosphingobium flavum NBRC 111647.</title>
        <authorList>
            <person name="Liu Y."/>
        </authorList>
    </citation>
    <scope>NUCLEOTIDE SEQUENCE [LARGE SCALE GENOMIC DNA]</scope>
    <source>
        <strain evidence="5 6">NBRC 111647</strain>
    </source>
</reference>
<accession>A0A7X1FS34</accession>
<dbReference type="Pfam" id="PF00356">
    <property type="entry name" value="LacI"/>
    <property type="match status" value="1"/>
</dbReference>
<dbReference type="PANTHER" id="PTHR30146:SF120">
    <property type="entry name" value="ALANINE RACEMASE"/>
    <property type="match status" value="1"/>
</dbReference>
<evidence type="ECO:0000256" key="1">
    <source>
        <dbReference type="ARBA" id="ARBA00023015"/>
    </source>
</evidence>